<evidence type="ECO:0000256" key="2">
    <source>
        <dbReference type="SAM" id="Phobius"/>
    </source>
</evidence>
<dbReference type="SUPFAM" id="SSF51126">
    <property type="entry name" value="Pectin lyase-like"/>
    <property type="match status" value="1"/>
</dbReference>
<feature type="region of interest" description="Disordered" evidence="1">
    <location>
        <begin position="412"/>
        <end position="447"/>
    </location>
</feature>
<feature type="transmembrane region" description="Helical" evidence="2">
    <location>
        <begin position="450"/>
        <end position="470"/>
    </location>
</feature>
<dbReference type="AlphaFoldDB" id="A0AAD7JV99"/>
<dbReference type="Gene3D" id="2.160.20.10">
    <property type="entry name" value="Single-stranded right-handed beta-helix, Pectin lyase-like"/>
    <property type="match status" value="1"/>
</dbReference>
<dbReference type="InterPro" id="IPR011050">
    <property type="entry name" value="Pectin_lyase_fold/virulence"/>
</dbReference>
<evidence type="ECO:0000313" key="3">
    <source>
        <dbReference type="EMBL" id="KAJ7771035.1"/>
    </source>
</evidence>
<name>A0AAD7JV99_9AGAR</name>
<sequence length="502" mass="52911">MPHRLARYDLTPLEFRDVDLLPRQDDSDCVDPDPANTVTDRMNTLLNSSGAGYVLKLCPGREYFIQSPILFAAPGQEISTEGYPTDDTRATLVVSGPVADGTGHTNAVDGTCDTCSNLMLRNIQIDGARGDAPPTSGGANIEFGGGNANQTIQFVRSHNPRSWSCLHIAEGPLTCINTTVQNNDIGPCGSDSFQEWADGISVSCQNSIVRNNMVMGPTDGGIVLFGSPGTQVYNNTIWITNQTLLGGINMVDYLPWLGNYTNTVVHNNTILGGFATSAEEGSDTKGTDTYDAVIKIGIAIGPTTWFGDQYGTNVSFSGTVLNNRFSGAFSYGIAMSSAVNFTIENNDLFGNTSFIGASGPNCSATDTVPTPAPFVYDNSSSSVTLQTDFVLIPDAHSLTCVFPPDGGDYWPYGGDPGSSSASTTDGQSSSSSSSSNDSSSSSKTSAGSTAGVVIGVLVGVAALGVVTWFVRKWLLKRVEERELYQASKESVLGKGPGYVKQA</sequence>
<keyword evidence="2" id="KW-0472">Membrane</keyword>
<keyword evidence="2" id="KW-1133">Transmembrane helix</keyword>
<protein>
    <recommendedName>
        <fullName evidence="5">Right handed beta helix domain-containing protein</fullName>
    </recommendedName>
</protein>
<dbReference type="InterPro" id="IPR012334">
    <property type="entry name" value="Pectin_lyas_fold"/>
</dbReference>
<evidence type="ECO:0000313" key="4">
    <source>
        <dbReference type="Proteomes" id="UP001215280"/>
    </source>
</evidence>
<keyword evidence="4" id="KW-1185">Reference proteome</keyword>
<keyword evidence="2" id="KW-0812">Transmembrane</keyword>
<proteinExistence type="predicted"/>
<dbReference type="Proteomes" id="UP001215280">
    <property type="component" value="Unassembled WGS sequence"/>
</dbReference>
<gene>
    <name evidence="3" type="ORF">DFH07DRAFT_804570</name>
</gene>
<reference evidence="3" key="1">
    <citation type="submission" date="2023-03" db="EMBL/GenBank/DDBJ databases">
        <title>Massive genome expansion in bonnet fungi (Mycena s.s.) driven by repeated elements and novel gene families across ecological guilds.</title>
        <authorList>
            <consortium name="Lawrence Berkeley National Laboratory"/>
            <person name="Harder C.B."/>
            <person name="Miyauchi S."/>
            <person name="Viragh M."/>
            <person name="Kuo A."/>
            <person name="Thoen E."/>
            <person name="Andreopoulos B."/>
            <person name="Lu D."/>
            <person name="Skrede I."/>
            <person name="Drula E."/>
            <person name="Henrissat B."/>
            <person name="Morin E."/>
            <person name="Kohler A."/>
            <person name="Barry K."/>
            <person name="LaButti K."/>
            <person name="Morin E."/>
            <person name="Salamov A."/>
            <person name="Lipzen A."/>
            <person name="Mereny Z."/>
            <person name="Hegedus B."/>
            <person name="Baldrian P."/>
            <person name="Stursova M."/>
            <person name="Weitz H."/>
            <person name="Taylor A."/>
            <person name="Grigoriev I.V."/>
            <person name="Nagy L.G."/>
            <person name="Martin F."/>
            <person name="Kauserud H."/>
        </authorList>
    </citation>
    <scope>NUCLEOTIDE SEQUENCE</scope>
    <source>
        <strain evidence="3">CBHHK188m</strain>
    </source>
</reference>
<evidence type="ECO:0008006" key="5">
    <source>
        <dbReference type="Google" id="ProtNLM"/>
    </source>
</evidence>
<dbReference type="PANTHER" id="PTHR16861">
    <property type="entry name" value="GLYCOPROTEIN 38"/>
    <property type="match status" value="1"/>
</dbReference>
<evidence type="ECO:0000256" key="1">
    <source>
        <dbReference type="SAM" id="MobiDB-lite"/>
    </source>
</evidence>
<comment type="caution">
    <text evidence="3">The sequence shown here is derived from an EMBL/GenBank/DDBJ whole genome shotgun (WGS) entry which is preliminary data.</text>
</comment>
<dbReference type="InterPro" id="IPR006626">
    <property type="entry name" value="PbH1"/>
</dbReference>
<dbReference type="PANTHER" id="PTHR16861:SF4">
    <property type="entry name" value="SH3 DOMAIN PROTEIN (AFU_ORTHOLOGUE AFUA_1G13610)"/>
    <property type="match status" value="1"/>
</dbReference>
<dbReference type="EMBL" id="JARJLG010000022">
    <property type="protein sequence ID" value="KAJ7771035.1"/>
    <property type="molecule type" value="Genomic_DNA"/>
</dbReference>
<accession>A0AAD7JV99</accession>
<dbReference type="SMART" id="SM00710">
    <property type="entry name" value="PbH1"/>
    <property type="match status" value="5"/>
</dbReference>
<organism evidence="3 4">
    <name type="scientific">Mycena maculata</name>
    <dbReference type="NCBI Taxonomy" id="230809"/>
    <lineage>
        <taxon>Eukaryota</taxon>
        <taxon>Fungi</taxon>
        <taxon>Dikarya</taxon>
        <taxon>Basidiomycota</taxon>
        <taxon>Agaricomycotina</taxon>
        <taxon>Agaricomycetes</taxon>
        <taxon>Agaricomycetidae</taxon>
        <taxon>Agaricales</taxon>
        <taxon>Marasmiineae</taxon>
        <taxon>Mycenaceae</taxon>
        <taxon>Mycena</taxon>
    </lineage>
</organism>